<reference evidence="1 2" key="1">
    <citation type="submission" date="2014-06" db="EMBL/GenBank/DDBJ databases">
        <title>Whole Genome Sequences of Three Symbiotic Endozoicomonas Bacteria.</title>
        <authorList>
            <person name="Neave M.J."/>
            <person name="Apprill A."/>
            <person name="Voolstra C.R."/>
        </authorList>
    </citation>
    <scope>NUCLEOTIDE SEQUENCE [LARGE SCALE GENOMIC DNA]</scope>
    <source>
        <strain evidence="1 2">DSM 22380</strain>
    </source>
</reference>
<evidence type="ECO:0000313" key="2">
    <source>
        <dbReference type="Proteomes" id="UP000027997"/>
    </source>
</evidence>
<gene>
    <name evidence="1" type="ORF">GV64_16020</name>
</gene>
<proteinExistence type="predicted"/>
<name>A0A081KD02_9GAMM</name>
<dbReference type="Proteomes" id="UP000027997">
    <property type="component" value="Unassembled WGS sequence"/>
</dbReference>
<evidence type="ECO:0008006" key="3">
    <source>
        <dbReference type="Google" id="ProtNLM"/>
    </source>
</evidence>
<dbReference type="RefSeq" id="WP_020584408.1">
    <property type="nucleotide sequence ID" value="NZ_JOJP01000001.1"/>
</dbReference>
<evidence type="ECO:0000313" key="1">
    <source>
        <dbReference type="EMBL" id="KEI72028.1"/>
    </source>
</evidence>
<dbReference type="AlphaFoldDB" id="A0A081KD02"/>
<keyword evidence="2" id="KW-1185">Reference proteome</keyword>
<sequence>MNQSSYVLLWCFWLCVVWSDTSQAGFEFISYDAPAMDLSTATRKNISYQFSVVFSSQCSQGCTGPQHYRLAFSATSIGSGSGSAPPISEGQLGKLIKGKVRFATTGDDTPAGKKKFSPGQWSGDITGHQNTTVTATFTVRFSTSQLQSIVNSGQNSLLFYVVGEDTESARYYDTLAIKIPLHTREEVQITGLSEIVLNAGIPSGTYLESSISACVYSSSGNISVDLDGANAPGKPFQLSQTDQCDAMNACIPYVVRIQNTGQSNWLEYQKKGDQKGVLNASRDQGCQQRDNLTIQVRINSQSLYQTSAGQFKDTLTITVTPM</sequence>
<dbReference type="EMBL" id="JOJP01000001">
    <property type="protein sequence ID" value="KEI72028.1"/>
    <property type="molecule type" value="Genomic_DNA"/>
</dbReference>
<protein>
    <recommendedName>
        <fullName evidence="3">Spore coat protein U domain-containing protein</fullName>
    </recommendedName>
</protein>
<accession>A0A081KD02</accession>
<organism evidence="1 2">
    <name type="scientific">Endozoicomonas elysicola</name>
    <dbReference type="NCBI Taxonomy" id="305900"/>
    <lineage>
        <taxon>Bacteria</taxon>
        <taxon>Pseudomonadati</taxon>
        <taxon>Pseudomonadota</taxon>
        <taxon>Gammaproteobacteria</taxon>
        <taxon>Oceanospirillales</taxon>
        <taxon>Endozoicomonadaceae</taxon>
        <taxon>Endozoicomonas</taxon>
    </lineage>
</organism>
<comment type="caution">
    <text evidence="1">The sequence shown here is derived from an EMBL/GenBank/DDBJ whole genome shotgun (WGS) entry which is preliminary data.</text>
</comment>